<dbReference type="AlphaFoldDB" id="A0A1G9EK89"/>
<dbReference type="PANTHER" id="PTHR35807">
    <property type="entry name" value="TRANSCRIPTIONAL REGULATOR REDD-RELATED"/>
    <property type="match status" value="1"/>
</dbReference>
<evidence type="ECO:0000256" key="4">
    <source>
        <dbReference type="ARBA" id="ARBA00023163"/>
    </source>
</evidence>
<dbReference type="PROSITE" id="PS51755">
    <property type="entry name" value="OMPR_PHOB"/>
    <property type="match status" value="1"/>
</dbReference>
<dbReference type="SMART" id="SM01043">
    <property type="entry name" value="BTAD"/>
    <property type="match status" value="1"/>
</dbReference>
<feature type="DNA-binding region" description="OmpR/PhoB-type" evidence="5">
    <location>
        <begin position="1"/>
        <end position="94"/>
    </location>
</feature>
<dbReference type="GO" id="GO:0000160">
    <property type="term" value="P:phosphorelay signal transduction system"/>
    <property type="evidence" value="ECO:0007669"/>
    <property type="project" value="InterPro"/>
</dbReference>
<evidence type="ECO:0000256" key="1">
    <source>
        <dbReference type="ARBA" id="ARBA00005820"/>
    </source>
</evidence>
<dbReference type="SUPFAM" id="SSF46894">
    <property type="entry name" value="C-terminal effector domain of the bipartite response regulators"/>
    <property type="match status" value="1"/>
</dbReference>
<evidence type="ECO:0000259" key="6">
    <source>
        <dbReference type="PROSITE" id="PS51755"/>
    </source>
</evidence>
<evidence type="ECO:0000256" key="5">
    <source>
        <dbReference type="PROSITE-ProRule" id="PRU01091"/>
    </source>
</evidence>
<dbReference type="PANTHER" id="PTHR35807:SF1">
    <property type="entry name" value="TRANSCRIPTIONAL REGULATOR REDD"/>
    <property type="match status" value="1"/>
</dbReference>
<dbReference type="InterPro" id="IPR005158">
    <property type="entry name" value="BTAD"/>
</dbReference>
<dbReference type="SMART" id="SM00382">
    <property type="entry name" value="AAA"/>
    <property type="match status" value="1"/>
</dbReference>
<dbReference type="SUPFAM" id="SSF48452">
    <property type="entry name" value="TPR-like"/>
    <property type="match status" value="1"/>
</dbReference>
<dbReference type="Gene3D" id="3.40.50.300">
    <property type="entry name" value="P-loop containing nucleotide triphosphate hydrolases"/>
    <property type="match status" value="1"/>
</dbReference>
<keyword evidence="8" id="KW-1185">Reference proteome</keyword>
<comment type="similarity">
    <text evidence="1">Belongs to the AfsR/DnrI/RedD regulatory family.</text>
</comment>
<protein>
    <submittedName>
        <fullName evidence="7">DNA-binding transcriptional activator of the SARP family</fullName>
    </submittedName>
</protein>
<evidence type="ECO:0000256" key="2">
    <source>
        <dbReference type="ARBA" id="ARBA00023015"/>
    </source>
</evidence>
<proteinExistence type="inferred from homology"/>
<dbReference type="GO" id="GO:0006355">
    <property type="term" value="P:regulation of DNA-templated transcription"/>
    <property type="evidence" value="ECO:0007669"/>
    <property type="project" value="InterPro"/>
</dbReference>
<dbReference type="InterPro" id="IPR001867">
    <property type="entry name" value="OmpR/PhoB-type_DNA-bd"/>
</dbReference>
<evidence type="ECO:0000256" key="3">
    <source>
        <dbReference type="ARBA" id="ARBA00023125"/>
    </source>
</evidence>
<keyword evidence="4" id="KW-0804">Transcription</keyword>
<evidence type="ECO:0000313" key="8">
    <source>
        <dbReference type="Proteomes" id="UP000199213"/>
    </source>
</evidence>
<sequence length="790" mass="88950">MSPSWDFSVLGPLRIRRDGEVVPLRSAAQRVLLAVLLLRADRSVPAEELIEHLWGEHVTDNARARLQTHVMRLRRRLDDRRLIRTVPGGYSITPSVERFDLGRFHALRAAAARSEQHGDTAEELRLLGEALALWRGRPLADVSSRRPDWIETESLDELRLETVERRNELELARGNHHRVIDQLRTLVIEHPLRERFWAQLMLALHRSGQPAQALDTYQRASTVLETQLGVDPNTELRELHLKILTDSGERHAPRSVPARLPPAIADFTGRTREVARLGPLLESSGRTCTITGTAGVGKTTLAIHTAHLVRRSYPDGQLYLNLRGAERVPMSTAEALGRLLRGLGVVPESSGEVEELVELYRDRVANLRVLLVLDEVSDEEQVRPLLPNTTDSVALLTGRTPLAGLEAAHRVSLEVFPEREALSLLEGAVGEARVRAEAAAASEIVRLCGYLPLALRAATARLLARPHWRLRKLASRLSEESRRLDELNVSDLDVRARLASCYERLDEPRRRAFRLFALLRIPDFPRWVAAPLLARDRDTAEDVLETLVDERLVDCVGRDRLGQARYRVPELFGVLARELVAEADVREPFLRMFDLWWDLAARAARSLPRRVPLFEPLPRRHEPCNATLSGRLLRDPELWFEVEWPVLRAGVLQSAELGLHEQAHGLVIASAAYCDLRARFGDWERLNRVALGRVDARTEAILLQQRGVLHVRTHRYSEAESLLELSRNRFDALDDAEGAGHACRASGWSQQQQGRIASAREYYSLAAGYFEGAGQAGMCAETRRALLALE</sequence>
<dbReference type="InterPro" id="IPR016032">
    <property type="entry name" value="Sig_transdc_resp-reg_C-effctor"/>
</dbReference>
<dbReference type="Pfam" id="PF03704">
    <property type="entry name" value="BTAD"/>
    <property type="match status" value="1"/>
</dbReference>
<dbReference type="SUPFAM" id="SSF52540">
    <property type="entry name" value="P-loop containing nucleoside triphosphate hydrolases"/>
    <property type="match status" value="1"/>
</dbReference>
<accession>A0A1G9EK89</accession>
<organism evidence="7 8">
    <name type="scientific">Actinopolyspora mzabensis</name>
    <dbReference type="NCBI Taxonomy" id="995066"/>
    <lineage>
        <taxon>Bacteria</taxon>
        <taxon>Bacillati</taxon>
        <taxon>Actinomycetota</taxon>
        <taxon>Actinomycetes</taxon>
        <taxon>Actinopolysporales</taxon>
        <taxon>Actinopolysporaceae</taxon>
        <taxon>Actinopolyspora</taxon>
    </lineage>
</organism>
<dbReference type="InterPro" id="IPR051677">
    <property type="entry name" value="AfsR-DnrI-RedD_regulator"/>
</dbReference>
<dbReference type="PRINTS" id="PR00364">
    <property type="entry name" value="DISEASERSIST"/>
</dbReference>
<gene>
    <name evidence="7" type="ORF">SAMN04487820_112105</name>
</gene>
<dbReference type="Gene3D" id="1.10.10.10">
    <property type="entry name" value="Winged helix-like DNA-binding domain superfamily/Winged helix DNA-binding domain"/>
    <property type="match status" value="1"/>
</dbReference>
<dbReference type="InterPro" id="IPR036388">
    <property type="entry name" value="WH-like_DNA-bd_sf"/>
</dbReference>
<dbReference type="Pfam" id="PF00486">
    <property type="entry name" value="Trans_reg_C"/>
    <property type="match status" value="1"/>
</dbReference>
<dbReference type="Proteomes" id="UP000199213">
    <property type="component" value="Unassembled WGS sequence"/>
</dbReference>
<feature type="domain" description="OmpR/PhoB-type" evidence="6">
    <location>
        <begin position="1"/>
        <end position="94"/>
    </location>
</feature>
<dbReference type="InterPro" id="IPR003593">
    <property type="entry name" value="AAA+_ATPase"/>
</dbReference>
<name>A0A1G9EK89_ACTMZ</name>
<dbReference type="InterPro" id="IPR011990">
    <property type="entry name" value="TPR-like_helical_dom_sf"/>
</dbReference>
<dbReference type="GO" id="GO:0003677">
    <property type="term" value="F:DNA binding"/>
    <property type="evidence" value="ECO:0007669"/>
    <property type="project" value="UniProtKB-UniRule"/>
</dbReference>
<dbReference type="GO" id="GO:0043531">
    <property type="term" value="F:ADP binding"/>
    <property type="evidence" value="ECO:0007669"/>
    <property type="project" value="InterPro"/>
</dbReference>
<keyword evidence="2" id="KW-0805">Transcription regulation</keyword>
<dbReference type="Gene3D" id="1.25.40.10">
    <property type="entry name" value="Tetratricopeptide repeat domain"/>
    <property type="match status" value="1"/>
</dbReference>
<keyword evidence="3 5" id="KW-0238">DNA-binding</keyword>
<reference evidence="8" key="1">
    <citation type="submission" date="2016-10" db="EMBL/GenBank/DDBJ databases">
        <authorList>
            <person name="Varghese N."/>
            <person name="Submissions S."/>
        </authorList>
    </citation>
    <scope>NUCLEOTIDE SEQUENCE [LARGE SCALE GENOMIC DNA]</scope>
    <source>
        <strain evidence="8">DSM 45460</strain>
    </source>
</reference>
<dbReference type="InterPro" id="IPR027417">
    <property type="entry name" value="P-loop_NTPase"/>
</dbReference>
<dbReference type="EMBL" id="FNFM01000012">
    <property type="protein sequence ID" value="SDK76554.1"/>
    <property type="molecule type" value="Genomic_DNA"/>
</dbReference>
<dbReference type="SMART" id="SM00862">
    <property type="entry name" value="Trans_reg_C"/>
    <property type="match status" value="1"/>
</dbReference>
<dbReference type="OrthoDB" id="5521887at2"/>
<dbReference type="CDD" id="cd15831">
    <property type="entry name" value="BTAD"/>
    <property type="match status" value="1"/>
</dbReference>
<evidence type="ECO:0000313" key="7">
    <source>
        <dbReference type="EMBL" id="SDK76554.1"/>
    </source>
</evidence>